<dbReference type="InterPro" id="IPR043129">
    <property type="entry name" value="ATPase_NBD"/>
</dbReference>
<evidence type="ECO:0000313" key="3">
    <source>
        <dbReference type="Proteomes" id="UP000249377"/>
    </source>
</evidence>
<keyword evidence="3" id="KW-1185">Reference proteome</keyword>
<dbReference type="InterPro" id="IPR022496">
    <property type="entry name" value="T6A_TsaB"/>
</dbReference>
<accession>A0A328ULT0</accession>
<reference evidence="2 3" key="1">
    <citation type="submission" date="2018-06" db="EMBL/GenBank/DDBJ databases">
        <title>Noncontiguous genome sequence of Ruminococcaceae bacterium ASD2818.</title>
        <authorList>
            <person name="Chaplin A.V."/>
            <person name="Sokolova S.R."/>
            <person name="Kochetkova T.O."/>
            <person name="Goltsov A.Y."/>
            <person name="Trofimov D.Y."/>
            <person name="Efimov B.A."/>
        </authorList>
    </citation>
    <scope>NUCLEOTIDE SEQUENCE [LARGE SCALE GENOMIC DNA]</scope>
    <source>
        <strain evidence="2 3">ASD2818</strain>
    </source>
</reference>
<comment type="caution">
    <text evidence="2">The sequence shown here is derived from an EMBL/GenBank/DDBJ whole genome shotgun (WGS) entry which is preliminary data.</text>
</comment>
<dbReference type="NCBIfam" id="TIGR03725">
    <property type="entry name" value="T6A_YeaZ"/>
    <property type="match status" value="1"/>
</dbReference>
<dbReference type="AlphaFoldDB" id="A0A328ULT0"/>
<evidence type="ECO:0000259" key="1">
    <source>
        <dbReference type="Pfam" id="PF00814"/>
    </source>
</evidence>
<keyword evidence="2" id="KW-0808">Transferase</keyword>
<sequence length="236" mass="24991">MKILAMDSTATAASVALMEDGCLLGEFYMNVKLTHSQTLLPMAEQLLACTQVALQDIGLFAVSAGPGSFTGVRIGVSAVKGLALAQSKPCVGVSTLEAMAYNAGQLDGIACCLMDARCGQVYGALFEVGGGRVTRLTEDAALPAEEMACLCRKQKKQIFLVGDGAQMCYNKTEFKAFTPFLLEEPLRQQHASGVAKAAAAAFARGQAVAAAELLPLYLRLPQAERELRHRQTGEKG</sequence>
<dbReference type="InterPro" id="IPR000905">
    <property type="entry name" value="Gcp-like_dom"/>
</dbReference>
<dbReference type="GO" id="GO:0016740">
    <property type="term" value="F:transferase activity"/>
    <property type="evidence" value="ECO:0007669"/>
    <property type="project" value="UniProtKB-KW"/>
</dbReference>
<dbReference type="GO" id="GO:0005829">
    <property type="term" value="C:cytosol"/>
    <property type="evidence" value="ECO:0007669"/>
    <property type="project" value="TreeGrafter"/>
</dbReference>
<dbReference type="PANTHER" id="PTHR11735:SF11">
    <property type="entry name" value="TRNA THREONYLCARBAMOYLADENOSINE BIOSYNTHESIS PROTEIN TSAB"/>
    <property type="match status" value="1"/>
</dbReference>
<dbReference type="CDD" id="cd24032">
    <property type="entry name" value="ASKHA_NBD_TsaB"/>
    <property type="match status" value="1"/>
</dbReference>
<organism evidence="2 3">
    <name type="scientific">Hydrogeniiclostridium mannosilyticum</name>
    <dbReference type="NCBI Taxonomy" id="2764322"/>
    <lineage>
        <taxon>Bacteria</taxon>
        <taxon>Bacillati</taxon>
        <taxon>Bacillota</taxon>
        <taxon>Clostridia</taxon>
        <taxon>Eubacteriales</taxon>
        <taxon>Acutalibacteraceae</taxon>
        <taxon>Hydrogeniiclostridium</taxon>
    </lineage>
</organism>
<dbReference type="EMBL" id="QLYR01000001">
    <property type="protein sequence ID" value="RAQ30443.1"/>
    <property type="molecule type" value="Genomic_DNA"/>
</dbReference>
<dbReference type="SUPFAM" id="SSF53067">
    <property type="entry name" value="Actin-like ATPase domain"/>
    <property type="match status" value="2"/>
</dbReference>
<protein>
    <submittedName>
        <fullName evidence="2">tRNA (Adenosine(37)-N6)-threonylcarbamoyltransferase complex dimerization subunit type 1 TsaB</fullName>
    </submittedName>
</protein>
<dbReference type="PANTHER" id="PTHR11735">
    <property type="entry name" value="TRNA N6-ADENOSINE THREONYLCARBAMOYLTRANSFERASE"/>
    <property type="match status" value="1"/>
</dbReference>
<proteinExistence type="predicted"/>
<dbReference type="GO" id="GO:0002949">
    <property type="term" value="P:tRNA threonylcarbamoyladenosine modification"/>
    <property type="evidence" value="ECO:0007669"/>
    <property type="project" value="InterPro"/>
</dbReference>
<dbReference type="Pfam" id="PF00814">
    <property type="entry name" value="TsaD"/>
    <property type="match status" value="1"/>
</dbReference>
<name>A0A328ULT0_9FIRM</name>
<evidence type="ECO:0000313" key="2">
    <source>
        <dbReference type="EMBL" id="RAQ30443.1"/>
    </source>
</evidence>
<feature type="domain" description="Gcp-like" evidence="1">
    <location>
        <begin position="34"/>
        <end position="166"/>
    </location>
</feature>
<gene>
    <name evidence="2" type="primary">tsaB</name>
    <name evidence="2" type="ORF">DPQ25_02770</name>
</gene>
<dbReference type="Proteomes" id="UP000249377">
    <property type="component" value="Unassembled WGS sequence"/>
</dbReference>
<dbReference type="RefSeq" id="WP_112331640.1">
    <property type="nucleotide sequence ID" value="NZ_QLYR01000001.1"/>
</dbReference>
<dbReference type="Gene3D" id="3.30.420.40">
    <property type="match status" value="2"/>
</dbReference>